<dbReference type="KEGG" id="slp:Slip_1736"/>
<feature type="domain" description="Chemotaxis phosphatase CheX-like" evidence="2">
    <location>
        <begin position="44"/>
        <end position="129"/>
    </location>
</feature>
<dbReference type="AlphaFoldDB" id="D7CP58"/>
<dbReference type="PANTHER" id="PTHR39452:SF1">
    <property type="entry name" value="CHEY-P PHOSPHATASE CHEX"/>
    <property type="match status" value="1"/>
</dbReference>
<dbReference type="RefSeq" id="WP_013175895.1">
    <property type="nucleotide sequence ID" value="NC_014220.1"/>
</dbReference>
<reference evidence="3 4" key="2">
    <citation type="journal article" date="2010" name="Stand. Genomic Sci.">
        <title>Complete genome sequence of Syntrophothermus lipocalidus type strain (TGB-C1).</title>
        <authorList>
            <person name="Djao O.D."/>
            <person name="Zhang X."/>
            <person name="Lucas S."/>
            <person name="Lapidus A."/>
            <person name="Del Rio T.G."/>
            <person name="Nolan M."/>
            <person name="Tice H."/>
            <person name="Cheng J.F."/>
            <person name="Han C."/>
            <person name="Tapia R."/>
            <person name="Goodwin L."/>
            <person name="Pitluck S."/>
            <person name="Liolios K."/>
            <person name="Ivanova N."/>
            <person name="Mavromatis K."/>
            <person name="Mikhailova N."/>
            <person name="Ovchinnikova G."/>
            <person name="Pati A."/>
            <person name="Brambilla E."/>
            <person name="Chen A."/>
            <person name="Palaniappan K."/>
            <person name="Land M."/>
            <person name="Hauser L."/>
            <person name="Chang Y.J."/>
            <person name="Jeffries C.D."/>
            <person name="Rohde M."/>
            <person name="Sikorski J."/>
            <person name="Spring S."/>
            <person name="Goker M."/>
            <person name="Detter J.C."/>
            <person name="Woyke T."/>
            <person name="Bristow J."/>
            <person name="Eisen J.A."/>
            <person name="Markowitz V."/>
            <person name="Hugenholtz P."/>
            <person name="Kyrpides N.C."/>
            <person name="Klenk H.P."/>
        </authorList>
    </citation>
    <scope>NUCLEOTIDE SEQUENCE [LARGE SCALE GENOMIC DNA]</scope>
    <source>
        <strain evidence="4">DSM 12680 / TGB-C1</strain>
    </source>
</reference>
<dbReference type="STRING" id="643648.Slip_1736"/>
<keyword evidence="1" id="KW-0145">Chemotaxis</keyword>
<dbReference type="SUPFAM" id="SSF103039">
    <property type="entry name" value="CheC-like"/>
    <property type="match status" value="1"/>
</dbReference>
<dbReference type="InterPro" id="IPR028051">
    <property type="entry name" value="CheX-like_dom"/>
</dbReference>
<accession>D7CP58</accession>
<dbReference type="Gene3D" id="3.40.1550.10">
    <property type="entry name" value="CheC-like"/>
    <property type="match status" value="1"/>
</dbReference>
<evidence type="ECO:0000259" key="2">
    <source>
        <dbReference type="Pfam" id="PF13690"/>
    </source>
</evidence>
<evidence type="ECO:0000256" key="1">
    <source>
        <dbReference type="ARBA" id="ARBA00022500"/>
    </source>
</evidence>
<name>D7CP58_SYNLT</name>
<gene>
    <name evidence="3" type="ordered locus">Slip_1736</name>
</gene>
<dbReference type="GO" id="GO:0006935">
    <property type="term" value="P:chemotaxis"/>
    <property type="evidence" value="ECO:0007669"/>
    <property type="project" value="UniProtKB-KW"/>
</dbReference>
<reference evidence="4" key="1">
    <citation type="journal article" date="2010" name="Stand. Genomic Sci.">
        <title>Complete genome sequence of Syntrophothermus lipocalidus type strain (TGB-C1T).</title>
        <authorList>
            <consortium name="US DOE Joint Genome Institute (JGI-PGF)"/>
            <person name="Djao O."/>
            <person name="Zhang X."/>
            <person name="Lucas S."/>
            <person name="Lapidus A."/>
            <person name="Glavina Del Rio T."/>
            <person name="Nolan M."/>
            <person name="Tice H."/>
            <person name="Cheng J."/>
            <person name="Han C."/>
            <person name="Tapia R."/>
            <person name="Goodwin L."/>
            <person name="Pitluck S."/>
            <person name="Liolios K."/>
            <person name="Ivanova N."/>
            <person name="Mavromatis K."/>
            <person name="Mikhailova N."/>
            <person name="Ovchinnikova G."/>
            <person name="Pati A."/>
            <person name="Brambilla E."/>
            <person name="Chen A."/>
            <person name="Palaniappan K."/>
            <person name="Land M."/>
            <person name="Hauser L."/>
            <person name="Chang Y."/>
            <person name="Jeffries C."/>
            <person name="Rohde M."/>
            <person name="Sikorski J."/>
            <person name="Spring S."/>
            <person name="Goker M."/>
            <person name="Detter J."/>
            <person name="Woyke T."/>
            <person name="Bristow J."/>
            <person name="Eisen J."/>
            <person name="Markowitz V."/>
            <person name="Hugenholtz P."/>
            <person name="Kyrpides N."/>
            <person name="Klenk H."/>
        </authorList>
    </citation>
    <scope>NUCLEOTIDE SEQUENCE [LARGE SCALE GENOMIC DNA]</scope>
    <source>
        <strain evidence="4">DSM 12680 / TGB-C1</strain>
    </source>
</reference>
<sequence length="159" mass="16902">MSSTTYIVPFIKAVASVFKDMLGIVVTKGEPVDEGEEFGSQGFAVIVGFTGGWRGRFFLDMPPTAALRLASILTGEEYASPTEEEVLLSAAEIGNVVCGNAVTAVNDAYPGLNIRLTPPSVFVGDGFSMFNVRLSSYSVLMQTEAGPIKINVAVEEGKR</sequence>
<keyword evidence="4" id="KW-1185">Reference proteome</keyword>
<evidence type="ECO:0000313" key="3">
    <source>
        <dbReference type="EMBL" id="ADI02493.1"/>
    </source>
</evidence>
<dbReference type="HOGENOM" id="CLU_116290_1_0_9"/>
<dbReference type="PANTHER" id="PTHR39452">
    <property type="entry name" value="CHEY-P PHOSPHATASE CHEX"/>
    <property type="match status" value="1"/>
</dbReference>
<dbReference type="EMBL" id="CP002048">
    <property type="protein sequence ID" value="ADI02493.1"/>
    <property type="molecule type" value="Genomic_DNA"/>
</dbReference>
<dbReference type="InterPro" id="IPR028976">
    <property type="entry name" value="CheC-like_sf"/>
</dbReference>
<dbReference type="InterPro" id="IPR038756">
    <property type="entry name" value="CheX-like"/>
</dbReference>
<proteinExistence type="predicted"/>
<protein>
    <submittedName>
        <fullName evidence="3">Chemotaxis operon protein</fullName>
    </submittedName>
</protein>
<dbReference type="eggNOG" id="COG1406">
    <property type="taxonomic scope" value="Bacteria"/>
</dbReference>
<dbReference type="CDD" id="cd17906">
    <property type="entry name" value="CheX"/>
    <property type="match status" value="1"/>
</dbReference>
<dbReference type="Pfam" id="PF13690">
    <property type="entry name" value="CheX"/>
    <property type="match status" value="1"/>
</dbReference>
<organism evidence="3 4">
    <name type="scientific">Syntrophothermus lipocalidus (strain DSM 12680 / TGB-C1)</name>
    <dbReference type="NCBI Taxonomy" id="643648"/>
    <lineage>
        <taxon>Bacteria</taxon>
        <taxon>Bacillati</taxon>
        <taxon>Bacillota</taxon>
        <taxon>Clostridia</taxon>
        <taxon>Eubacteriales</taxon>
        <taxon>Syntrophomonadaceae</taxon>
        <taxon>Syntrophothermus</taxon>
    </lineage>
</organism>
<evidence type="ECO:0000313" key="4">
    <source>
        <dbReference type="Proteomes" id="UP000000378"/>
    </source>
</evidence>
<dbReference type="Proteomes" id="UP000000378">
    <property type="component" value="Chromosome"/>
</dbReference>